<dbReference type="InterPro" id="IPR049945">
    <property type="entry name" value="AAA_22"/>
</dbReference>
<dbReference type="Pfam" id="PF09079">
    <property type="entry name" value="WHD_Cdc6"/>
    <property type="match status" value="1"/>
</dbReference>
<dbReference type="InterPro" id="IPR036388">
    <property type="entry name" value="WH-like_DNA-bd_sf"/>
</dbReference>
<feature type="binding site" evidence="5">
    <location>
        <position position="247"/>
    </location>
    <ligand>
        <name>ATP</name>
        <dbReference type="ChEBI" id="CHEBI:30616"/>
    </ligand>
</feature>
<evidence type="ECO:0000256" key="1">
    <source>
        <dbReference type="ARBA" id="ARBA00006184"/>
    </source>
</evidence>
<feature type="domain" description="Cdc6 C-terminal" evidence="7">
    <location>
        <begin position="340"/>
        <end position="422"/>
    </location>
</feature>
<comment type="function">
    <text evidence="5">Involved in regulation of DNA replication.</text>
</comment>
<dbReference type="AlphaFoldDB" id="A0A2V3HRY5"/>
<dbReference type="SMART" id="SM01074">
    <property type="entry name" value="Cdc6_C"/>
    <property type="match status" value="1"/>
</dbReference>
<dbReference type="Gene3D" id="1.10.8.60">
    <property type="match status" value="1"/>
</dbReference>
<dbReference type="Pfam" id="PF13401">
    <property type="entry name" value="AAA_22"/>
    <property type="match status" value="1"/>
</dbReference>
<evidence type="ECO:0000313" key="8">
    <source>
        <dbReference type="EMBL" id="PXF21795.1"/>
    </source>
</evidence>
<dbReference type="InterPro" id="IPR036390">
    <property type="entry name" value="WH_DNA-bd_sf"/>
</dbReference>
<dbReference type="Pfam" id="PF22703">
    <property type="entry name" value="Cdc6_lid"/>
    <property type="match status" value="1"/>
</dbReference>
<comment type="similarity">
    <text evidence="1 5">Belongs to the CDC6/cdc18 family.</text>
</comment>
<proteinExistence type="inferred from homology"/>
<dbReference type="HAMAP" id="MF_01407">
    <property type="entry name" value="ORC1_type_DNA_replic_protein"/>
    <property type="match status" value="1"/>
</dbReference>
<dbReference type="InterPro" id="IPR003593">
    <property type="entry name" value="AAA+_ATPase"/>
</dbReference>
<feature type="binding site" evidence="5">
    <location>
        <begin position="102"/>
        <end position="106"/>
    </location>
    <ligand>
        <name>ATP</name>
        <dbReference type="ChEBI" id="CHEBI:30616"/>
    </ligand>
</feature>
<dbReference type="InterPro" id="IPR027417">
    <property type="entry name" value="P-loop_NTPase"/>
</dbReference>
<sequence>MAERIPVRRDSLSTRAQQTGVCVRAAPNMSNNDVSTSRMMADYLDRIGAGKVLLDRAPFSFDWTPPALVGRDTELRELASMFTGMESHGVSSRAVITGPVGSGKTVMTRRFGEDLQRMLDGRRKIILAHVNCRNHPSTSQVLQQIVLSLDSGHPERGFSSGEIIQSIRRNLNAHDSHLLLVLDEVDALIRREKSDLIYKLLRIDEGRDQQGSLSLMLVSQDVSMLKLFEAAIISRLGESNILNLQPYDAPALMGIARQRYEEACKPGSVGDDTLAKIGRFAADTGDARLAIELLEAAIRRAEKAGRGDVLVEDVRPSTLRAASVEPSQVDNLSKHQKLVLLGICRRLKKADEISSGDARKLYNLVCEEFEARPRSYTTFWKHLKALETQGLIETRTANASVGRGRTQHITMTNTAPAVLESRIEKEFQ</sequence>
<dbReference type="Gene3D" id="1.10.10.10">
    <property type="entry name" value="Winged helix-like DNA-binding domain superfamily/Winged helix DNA-binding domain"/>
    <property type="match status" value="1"/>
</dbReference>
<evidence type="ECO:0000256" key="3">
    <source>
        <dbReference type="ARBA" id="ARBA00022741"/>
    </source>
</evidence>
<feature type="binding site" evidence="5">
    <location>
        <position position="259"/>
    </location>
    <ligand>
        <name>ATP</name>
        <dbReference type="ChEBI" id="CHEBI:30616"/>
    </ligand>
</feature>
<evidence type="ECO:0000313" key="9">
    <source>
        <dbReference type="Proteomes" id="UP000248161"/>
    </source>
</evidence>
<dbReference type="SMART" id="SM00382">
    <property type="entry name" value="AAA"/>
    <property type="match status" value="1"/>
</dbReference>
<dbReference type="InterPro" id="IPR015163">
    <property type="entry name" value="Cdc6_C"/>
</dbReference>
<dbReference type="Proteomes" id="UP000248161">
    <property type="component" value="Unassembled WGS sequence"/>
</dbReference>
<keyword evidence="2 5" id="KW-0235">DNA replication</keyword>
<evidence type="ECO:0000259" key="6">
    <source>
        <dbReference type="SMART" id="SM00382"/>
    </source>
</evidence>
<dbReference type="GO" id="GO:0016887">
    <property type="term" value="F:ATP hydrolysis activity"/>
    <property type="evidence" value="ECO:0007669"/>
    <property type="project" value="InterPro"/>
</dbReference>
<dbReference type="GO" id="GO:0006260">
    <property type="term" value="P:DNA replication"/>
    <property type="evidence" value="ECO:0007669"/>
    <property type="project" value="UniProtKB-UniRule"/>
</dbReference>
<dbReference type="SUPFAM" id="SSF52540">
    <property type="entry name" value="P-loop containing nucleoside triphosphate hydrolases"/>
    <property type="match status" value="1"/>
</dbReference>
<gene>
    <name evidence="8" type="ORF">CXX69_03070</name>
</gene>
<keyword evidence="3 5" id="KW-0547">Nucleotide-binding</keyword>
<name>A0A2V3HRY5_9ARCH</name>
<reference evidence="8 9" key="1">
    <citation type="journal article" date="2015" name="Nat. Commun.">
        <title>Genomic and transcriptomic evidence for scavenging of diverse organic compounds by widespread deep-sea archaea.</title>
        <authorList>
            <person name="Li M."/>
            <person name="Baker B.J."/>
            <person name="Anantharaman K."/>
            <person name="Jain S."/>
            <person name="Breier J.A."/>
            <person name="Dick G.J."/>
        </authorList>
    </citation>
    <scope>NUCLEOTIDE SEQUENCE [LARGE SCALE GENOMIC DNA]</scope>
    <source>
        <strain evidence="8">Cayman_51_deep</strain>
    </source>
</reference>
<accession>A0A2V3HRY5</accession>
<dbReference type="CDD" id="cd00009">
    <property type="entry name" value="AAA"/>
    <property type="match status" value="1"/>
</dbReference>
<dbReference type="GO" id="GO:0005524">
    <property type="term" value="F:ATP binding"/>
    <property type="evidence" value="ECO:0007669"/>
    <property type="project" value="UniProtKB-UniRule"/>
</dbReference>
<evidence type="ECO:0000259" key="7">
    <source>
        <dbReference type="SMART" id="SM01074"/>
    </source>
</evidence>
<dbReference type="SUPFAM" id="SSF46785">
    <property type="entry name" value="Winged helix' DNA-binding domain"/>
    <property type="match status" value="1"/>
</dbReference>
<comment type="caution">
    <text evidence="8">The sequence shown here is derived from an EMBL/GenBank/DDBJ whole genome shotgun (WGS) entry which is preliminary data.</text>
</comment>
<dbReference type="Gene3D" id="3.40.50.300">
    <property type="entry name" value="P-loop containing nucleotide triphosphate hydrolases"/>
    <property type="match status" value="1"/>
</dbReference>
<evidence type="ECO:0000256" key="4">
    <source>
        <dbReference type="ARBA" id="ARBA00022840"/>
    </source>
</evidence>
<dbReference type="PANTHER" id="PTHR10763">
    <property type="entry name" value="CELL DIVISION CONTROL PROTEIN 6-RELATED"/>
    <property type="match status" value="1"/>
</dbReference>
<feature type="domain" description="AAA+ ATPase" evidence="6">
    <location>
        <begin position="90"/>
        <end position="246"/>
    </location>
</feature>
<dbReference type="InterPro" id="IPR050311">
    <property type="entry name" value="ORC1/CDC6"/>
</dbReference>
<organism evidence="8 9">
    <name type="scientific">Candidatus Thalassarchaeum betae</name>
    <dbReference type="NCBI Taxonomy" id="2599289"/>
    <lineage>
        <taxon>Archaea</taxon>
        <taxon>Methanobacteriati</taxon>
        <taxon>Thermoplasmatota</taxon>
        <taxon>Candidatus Poseidoniia</taxon>
        <taxon>Candidatus Poseidoniales</taxon>
        <taxon>Candidatus Thalassarchaeaceae</taxon>
        <taxon>Candidatus Thalassarchaeum</taxon>
    </lineage>
</organism>
<protein>
    <recommendedName>
        <fullName evidence="5">ORC1-type DNA replication protein</fullName>
    </recommendedName>
</protein>
<keyword evidence="4 5" id="KW-0067">ATP-binding</keyword>
<dbReference type="InterPro" id="IPR014277">
    <property type="entry name" value="Orc1/Cdc6_arc"/>
</dbReference>
<dbReference type="NCBIfam" id="TIGR02928">
    <property type="entry name" value="orc1/cdc6 family replication initiation protein"/>
    <property type="match status" value="1"/>
</dbReference>
<dbReference type="EMBL" id="PSPG01000005">
    <property type="protein sequence ID" value="PXF21795.1"/>
    <property type="molecule type" value="Genomic_DNA"/>
</dbReference>
<evidence type="ECO:0000256" key="5">
    <source>
        <dbReference type="HAMAP-Rule" id="MF_01407"/>
    </source>
</evidence>
<dbReference type="PANTHER" id="PTHR10763:SF31">
    <property type="entry name" value="ORC1-TYPE DNA REPLICATION PROTEIN 2"/>
    <property type="match status" value="1"/>
</dbReference>
<evidence type="ECO:0000256" key="2">
    <source>
        <dbReference type="ARBA" id="ARBA00022705"/>
    </source>
</evidence>
<dbReference type="InterPro" id="IPR055237">
    <property type="entry name" value="Cdc6_lid"/>
</dbReference>